<proteinExistence type="inferred from homology"/>
<protein>
    <recommendedName>
        <fullName evidence="2">H(+)-exporting diphosphatase</fullName>
        <ecNumber evidence="2">7.1.3.1</ecNumber>
    </recommendedName>
</protein>
<evidence type="ECO:0000313" key="14">
    <source>
        <dbReference type="EMBL" id="KAA0167644.1"/>
    </source>
</evidence>
<reference evidence="15 16" key="1">
    <citation type="submission" date="2019-07" db="EMBL/GenBank/DDBJ databases">
        <title>Genomes of Cafeteria roenbergensis.</title>
        <authorList>
            <person name="Fischer M.G."/>
            <person name="Hackl T."/>
            <person name="Roman M."/>
        </authorList>
    </citation>
    <scope>NUCLEOTIDE SEQUENCE [LARGE SCALE GENOMIC DNA]</scope>
    <source>
        <strain evidence="12 15">BVI</strain>
        <strain evidence="13 17">Cflag</strain>
        <strain evidence="14 16">RCC970-E3</strain>
    </source>
</reference>
<dbReference type="Proteomes" id="UP000324907">
    <property type="component" value="Unassembled WGS sequence"/>
</dbReference>
<organism evidence="12 15">
    <name type="scientific">Cafeteria roenbergensis</name>
    <name type="common">Marine flagellate</name>
    <dbReference type="NCBI Taxonomy" id="33653"/>
    <lineage>
        <taxon>Eukaryota</taxon>
        <taxon>Sar</taxon>
        <taxon>Stramenopiles</taxon>
        <taxon>Bigyra</taxon>
        <taxon>Opalozoa</taxon>
        <taxon>Bicosoecida</taxon>
        <taxon>Cafeteriaceae</taxon>
        <taxon>Cafeteria</taxon>
    </lineage>
</organism>
<feature type="region of interest" description="Disordered" evidence="10">
    <location>
        <begin position="967"/>
        <end position="1014"/>
    </location>
</feature>
<evidence type="ECO:0000256" key="6">
    <source>
        <dbReference type="ARBA" id="ARBA00022967"/>
    </source>
</evidence>
<evidence type="ECO:0000256" key="5">
    <source>
        <dbReference type="ARBA" id="ARBA00022842"/>
    </source>
</evidence>
<evidence type="ECO:0000256" key="2">
    <source>
        <dbReference type="ARBA" id="ARBA00013242"/>
    </source>
</evidence>
<dbReference type="GO" id="GO:0016020">
    <property type="term" value="C:membrane"/>
    <property type="evidence" value="ECO:0007669"/>
    <property type="project" value="InterPro"/>
</dbReference>
<feature type="transmembrane region" description="Helical" evidence="11">
    <location>
        <begin position="512"/>
        <end position="530"/>
    </location>
</feature>
<evidence type="ECO:0000313" key="16">
    <source>
        <dbReference type="Proteomes" id="UP000324907"/>
    </source>
</evidence>
<dbReference type="EMBL" id="VLTL01000032">
    <property type="protein sequence ID" value="KAA0167644.1"/>
    <property type="molecule type" value="Genomic_DNA"/>
</dbReference>
<feature type="transmembrane region" description="Helical" evidence="11">
    <location>
        <begin position="343"/>
        <end position="366"/>
    </location>
</feature>
<dbReference type="Proteomes" id="UP000325113">
    <property type="component" value="Unassembled WGS sequence"/>
</dbReference>
<name>A0A5A8CC52_CAFRO</name>
<feature type="transmembrane region" description="Helical" evidence="11">
    <location>
        <begin position="550"/>
        <end position="570"/>
    </location>
</feature>
<feature type="transmembrane region" description="Helical" evidence="11">
    <location>
        <begin position="169"/>
        <end position="196"/>
    </location>
</feature>
<evidence type="ECO:0000256" key="10">
    <source>
        <dbReference type="SAM" id="MobiDB-lite"/>
    </source>
</evidence>
<evidence type="ECO:0000256" key="4">
    <source>
        <dbReference type="ARBA" id="ARBA00022692"/>
    </source>
</evidence>
<evidence type="ECO:0000256" key="3">
    <source>
        <dbReference type="ARBA" id="ARBA00022448"/>
    </source>
</evidence>
<feature type="transmembrane region" description="Helical" evidence="11">
    <location>
        <begin position="372"/>
        <end position="396"/>
    </location>
</feature>
<dbReference type="EC" id="7.1.3.1" evidence="2"/>
<dbReference type="HAMAP" id="MF_01129">
    <property type="entry name" value="PPase_energized_pump"/>
    <property type="match status" value="1"/>
</dbReference>
<keyword evidence="9 11" id="KW-0472">Membrane</keyword>
<dbReference type="OMA" id="DANVRTT"/>
<dbReference type="AlphaFoldDB" id="A0A5A8CC52"/>
<dbReference type="NCBIfam" id="NF001960">
    <property type="entry name" value="PRK00733.3-5"/>
    <property type="match status" value="1"/>
</dbReference>
<evidence type="ECO:0000256" key="1">
    <source>
        <dbReference type="ARBA" id="ARBA00004127"/>
    </source>
</evidence>
<dbReference type="EMBL" id="VLTM01000030">
    <property type="protein sequence ID" value="KAA0162046.1"/>
    <property type="molecule type" value="Genomic_DNA"/>
</dbReference>
<feature type="compositionally biased region" description="Low complexity" evidence="10">
    <location>
        <begin position="978"/>
        <end position="1002"/>
    </location>
</feature>
<evidence type="ECO:0000313" key="13">
    <source>
        <dbReference type="EMBL" id="KAA0162046.1"/>
    </source>
</evidence>
<feature type="transmembrane region" description="Helical" evidence="11">
    <location>
        <begin position="786"/>
        <end position="805"/>
    </location>
</feature>
<keyword evidence="7 11" id="KW-1133">Transmembrane helix</keyword>
<keyword evidence="4 11" id="KW-0812">Transmembrane</keyword>
<dbReference type="GO" id="GO:0004427">
    <property type="term" value="F:inorganic diphosphate phosphatase activity"/>
    <property type="evidence" value="ECO:0007669"/>
    <property type="project" value="InterPro"/>
</dbReference>
<keyword evidence="8" id="KW-0406">Ion transport</keyword>
<feature type="transmembrane region" description="Helical" evidence="11">
    <location>
        <begin position="121"/>
        <end position="148"/>
    </location>
</feature>
<dbReference type="EMBL" id="VLTN01000034">
    <property type="protein sequence ID" value="KAA0150448.1"/>
    <property type="molecule type" value="Genomic_DNA"/>
</dbReference>
<feature type="transmembrane region" description="Helical" evidence="11">
    <location>
        <begin position="649"/>
        <end position="672"/>
    </location>
</feature>
<keyword evidence="6" id="KW-1278">Translocase</keyword>
<keyword evidence="3" id="KW-0813">Transport</keyword>
<dbReference type="GO" id="GO:0009678">
    <property type="term" value="F:diphosphate hydrolysis-driven proton transmembrane transporter activity"/>
    <property type="evidence" value="ECO:0007669"/>
    <property type="project" value="UniProtKB-EC"/>
</dbReference>
<evidence type="ECO:0000313" key="15">
    <source>
        <dbReference type="Proteomes" id="UP000323011"/>
    </source>
</evidence>
<feature type="transmembrane region" description="Helical" evidence="11">
    <location>
        <begin position="417"/>
        <end position="441"/>
    </location>
</feature>
<gene>
    <name evidence="14" type="ORF">FNF28_02712</name>
    <name evidence="12" type="ORF">FNF29_05251</name>
    <name evidence="13" type="ORF">FNF31_03457</name>
</gene>
<feature type="transmembrane region" description="Helical" evidence="11">
    <location>
        <begin position="202"/>
        <end position="220"/>
    </location>
</feature>
<sequence>MLANNDIGTQVSVGIAGGILAVIVAVYFYWSITSSALPTNNGAQAAAEREELARTCVDEDGKAIGTAADFQTWFRRVEKLQVEIHGGAKAFLFAEYRYLVVFCILVAAALCGILYQESEPLAGLFTAICFLVGALLSGSAGYVGMLVATEANSRTAYQCTKSMKAGLEVSFASGAVMSNSVVGFGILGVSVLYVIFSSEPLAWQYLSGFGFGASSIALFARVGGGIFTKAADVGADLVGKVDSGIPEDDPRNPATIADNVGDNVGDVAGMGADLFESFVGGIIATATLAVSQSTGDLANAEVALPFWVAGFGIMVALIGTVIVRTYPLPNKADLDRLLLQINLGIFTSAFLVVIMSIVACGVLFGFENELAWRYFGCLVVGLVAGLVVGSFTEYCTSYEKDPTRYISESAKFGTAPVIIMGLGVGMVSVTVPTLALCAAILGCNALGGLYGVSLSSVGLLATLGITLATDAYGPVADNAGGIAEMAGMHESIRGRTDALDSLGNTTAATGKGFAIGSAVLTSVGLIAAFLQQSGVIGGTNLSASLDKPVVLAGVLIGAMLPFVFAALTMLSVNKAAQAIIAEVRRQFSACPELLRLEEGSDEIYEPHTGSDGKSYPNSANCVAIATTSAVAEMVLPGVAAIFAPVIVGFLLGTLGLAGLLVGALSSGFMLALTMSNAGGAWDNAKKWVEKCAREGEDHAASKFTKYGIKKGSVFNSFDATSVKSIMDFAPIATDEAAAAVMQEHLADTFTQANLKDELLDLYHNRHSAVVNGDTVGDPFKDTSGPALNILIKLMSVISLVLAPAFKNLGEHEGFGPTGWWIALIVAVVIAILCIVFVGCVNNANRASQDALSNDLNSQKLELWTKEAVARSTVMAELKAEDAEDAVATAVDQIAAIAVPALLAGVLKVEARGATKDVPATAEETFKLRESFFATLLPSIENRLGMSLSKAGRKAVIAKATAELAAGSSPVVEDKAAPAEEAAAAAATAAAPAPAAAEEAATPLADGEPGAGAQA</sequence>
<feature type="transmembrane region" description="Helical" evidence="11">
    <location>
        <begin position="12"/>
        <end position="30"/>
    </location>
</feature>
<dbReference type="Proteomes" id="UP000323011">
    <property type="component" value="Unassembled WGS sequence"/>
</dbReference>
<keyword evidence="15" id="KW-1185">Reference proteome</keyword>
<evidence type="ECO:0000256" key="7">
    <source>
        <dbReference type="ARBA" id="ARBA00022989"/>
    </source>
</evidence>
<accession>A0A5A8CC52</accession>
<evidence type="ECO:0000313" key="17">
    <source>
        <dbReference type="Proteomes" id="UP000325113"/>
    </source>
</evidence>
<evidence type="ECO:0000256" key="11">
    <source>
        <dbReference type="SAM" id="Phobius"/>
    </source>
</evidence>
<evidence type="ECO:0000313" key="12">
    <source>
        <dbReference type="EMBL" id="KAA0150448.1"/>
    </source>
</evidence>
<comment type="caution">
    <text evidence="12">The sequence shown here is derived from an EMBL/GenBank/DDBJ whole genome shotgun (WGS) entry which is preliminary data.</text>
</comment>
<dbReference type="Pfam" id="PF03030">
    <property type="entry name" value="H_PPase"/>
    <property type="match status" value="2"/>
</dbReference>
<dbReference type="GO" id="GO:0012505">
    <property type="term" value="C:endomembrane system"/>
    <property type="evidence" value="ECO:0007669"/>
    <property type="project" value="UniProtKB-SubCell"/>
</dbReference>
<feature type="transmembrane region" description="Helical" evidence="11">
    <location>
        <begin position="447"/>
        <end position="468"/>
    </location>
</feature>
<comment type="subcellular location">
    <subcellularLocation>
        <location evidence="1">Endomembrane system</location>
        <topology evidence="1">Multi-pass membrane protein</topology>
    </subcellularLocation>
</comment>
<feature type="transmembrane region" description="Helical" evidence="11">
    <location>
        <begin position="817"/>
        <end position="840"/>
    </location>
</feature>
<dbReference type="PANTHER" id="PTHR31998">
    <property type="entry name" value="K(+)-INSENSITIVE PYROPHOSPHATE-ENERGIZED PROTON PUMP"/>
    <property type="match status" value="1"/>
</dbReference>
<dbReference type="InterPro" id="IPR004131">
    <property type="entry name" value="PPase-energised_H-pump"/>
</dbReference>
<feature type="transmembrane region" description="Helical" evidence="11">
    <location>
        <begin position="304"/>
        <end position="323"/>
    </location>
</feature>
<feature type="transmembrane region" description="Helical" evidence="11">
    <location>
        <begin position="96"/>
        <end position="115"/>
    </location>
</feature>
<evidence type="ECO:0000256" key="9">
    <source>
        <dbReference type="ARBA" id="ARBA00023136"/>
    </source>
</evidence>
<keyword evidence="5" id="KW-0460">Magnesium</keyword>
<evidence type="ECO:0000256" key="8">
    <source>
        <dbReference type="ARBA" id="ARBA00023065"/>
    </source>
</evidence>